<organism evidence="6 7">
    <name type="scientific">Acidianus manzaensis</name>
    <dbReference type="NCBI Taxonomy" id="282676"/>
    <lineage>
        <taxon>Archaea</taxon>
        <taxon>Thermoproteota</taxon>
        <taxon>Thermoprotei</taxon>
        <taxon>Sulfolobales</taxon>
        <taxon>Sulfolobaceae</taxon>
        <taxon>Acidianus</taxon>
    </lineage>
</organism>
<dbReference type="InterPro" id="IPR058240">
    <property type="entry name" value="rSAM_sf"/>
</dbReference>
<evidence type="ECO:0000313" key="6">
    <source>
        <dbReference type="EMBL" id="ARM76780.1"/>
    </source>
</evidence>
<dbReference type="SUPFAM" id="SSF102114">
    <property type="entry name" value="Radical SAM enzymes"/>
    <property type="match status" value="1"/>
</dbReference>
<dbReference type="PROSITE" id="PS51918">
    <property type="entry name" value="RADICAL_SAM"/>
    <property type="match status" value="1"/>
</dbReference>
<dbReference type="Pfam" id="PF04055">
    <property type="entry name" value="Radical_SAM"/>
    <property type="match status" value="1"/>
</dbReference>
<dbReference type="Proteomes" id="UP000193404">
    <property type="component" value="Chromosome"/>
</dbReference>
<dbReference type="PANTHER" id="PTHR43288">
    <property type="entry name" value="BIOTIN SYNTHASE-RELATED PROTEIN, RADICAL SAM SUPERFAMILY"/>
    <property type="match status" value="1"/>
</dbReference>
<dbReference type="PANTHER" id="PTHR43288:SF2">
    <property type="entry name" value="RADICAL SAM CORE DOMAIN-CONTAINING PROTEIN"/>
    <property type="match status" value="1"/>
</dbReference>
<keyword evidence="3" id="KW-0408">Iron</keyword>
<dbReference type="Gene3D" id="3.20.20.70">
    <property type="entry name" value="Aldolase class I"/>
    <property type="match status" value="1"/>
</dbReference>
<sequence>MKPVFFYAPALKKYETDYITSEKGWKPISVTGNYCAFNCKHCETRVLEGMEDGSTKEKFSNLMEKIYKEGYEGVILSGGSTPRGDVPIWKYTEILKKYPITKIAHTGVIKTQEIADRLKEAGIQIALLDMVGDNDTIKDILGQPFTVEDYLNSFKFLKKAGIKIAPHVIMGLSKKGFEGDMHALDLLKEVNPDAVIIVGLMPLVGTQMKNAREPSPEELSLALKKARDSFNVPIMLGCARPRGKAYAKVEKEAVEEGIEGIAFPTEETIEYAKQIGRKIILSNACCGNIIHDFLLRVSVS</sequence>
<dbReference type="OrthoDB" id="35347at2157"/>
<dbReference type="GO" id="GO:0051536">
    <property type="term" value="F:iron-sulfur cluster binding"/>
    <property type="evidence" value="ECO:0007669"/>
    <property type="project" value="UniProtKB-KW"/>
</dbReference>
<dbReference type="CDD" id="cd01335">
    <property type="entry name" value="Radical_SAM"/>
    <property type="match status" value="1"/>
</dbReference>
<evidence type="ECO:0000259" key="5">
    <source>
        <dbReference type="PROSITE" id="PS51918"/>
    </source>
</evidence>
<dbReference type="InterPro" id="IPR007197">
    <property type="entry name" value="rSAM"/>
</dbReference>
<dbReference type="AlphaFoldDB" id="A0A1W6K2R4"/>
<keyword evidence="7" id="KW-1185">Reference proteome</keyword>
<protein>
    <submittedName>
        <fullName evidence="6">Radical SAM protein</fullName>
    </submittedName>
</protein>
<evidence type="ECO:0000256" key="2">
    <source>
        <dbReference type="ARBA" id="ARBA00022723"/>
    </source>
</evidence>
<gene>
    <name evidence="6" type="ORF">B6F84_12645</name>
</gene>
<reference evidence="6 7" key="1">
    <citation type="submission" date="2017-03" db="EMBL/GenBank/DDBJ databases">
        <title>Sulfur activation and transportation mechanism of thermophilic Archaea Acidianus manzaensis YN-25.</title>
        <authorList>
            <person name="Ma Y."/>
            <person name="Yang Y."/>
            <person name="Xia J."/>
        </authorList>
    </citation>
    <scope>NUCLEOTIDE SEQUENCE [LARGE SCALE GENOMIC DNA]</scope>
    <source>
        <strain evidence="6 7">YN-25</strain>
    </source>
</reference>
<dbReference type="KEGG" id="aman:B6F84_12645"/>
<dbReference type="EMBL" id="CP020477">
    <property type="protein sequence ID" value="ARM76780.1"/>
    <property type="molecule type" value="Genomic_DNA"/>
</dbReference>
<evidence type="ECO:0000256" key="3">
    <source>
        <dbReference type="ARBA" id="ARBA00023004"/>
    </source>
</evidence>
<dbReference type="GO" id="GO:0046872">
    <property type="term" value="F:metal ion binding"/>
    <property type="evidence" value="ECO:0007669"/>
    <property type="project" value="UniProtKB-KW"/>
</dbReference>
<dbReference type="InterPro" id="IPR013785">
    <property type="entry name" value="Aldolase_TIM"/>
</dbReference>
<dbReference type="SMART" id="SM00729">
    <property type="entry name" value="Elp3"/>
    <property type="match status" value="1"/>
</dbReference>
<dbReference type="STRING" id="282676.B6F84_12645"/>
<keyword evidence="4" id="KW-0411">Iron-sulfur</keyword>
<dbReference type="SFLD" id="SFLDS00029">
    <property type="entry name" value="Radical_SAM"/>
    <property type="match status" value="1"/>
</dbReference>
<dbReference type="GeneID" id="41591787"/>
<dbReference type="InterPro" id="IPR006638">
    <property type="entry name" value="Elp3/MiaA/NifB-like_rSAM"/>
</dbReference>
<keyword evidence="2" id="KW-0479">Metal-binding</keyword>
<feature type="domain" description="Radical SAM core" evidence="5">
    <location>
        <begin position="20"/>
        <end position="239"/>
    </location>
</feature>
<accession>A0A1W6K2R4</accession>
<evidence type="ECO:0000256" key="4">
    <source>
        <dbReference type="ARBA" id="ARBA00023014"/>
    </source>
</evidence>
<dbReference type="RefSeq" id="WP_148692576.1">
    <property type="nucleotide sequence ID" value="NZ_CP020477.1"/>
</dbReference>
<evidence type="ECO:0000256" key="1">
    <source>
        <dbReference type="ARBA" id="ARBA00022691"/>
    </source>
</evidence>
<keyword evidence="1" id="KW-0949">S-adenosyl-L-methionine</keyword>
<dbReference type="SFLD" id="SFLDG01113">
    <property type="entry name" value="Uncharacterised_Radical_SAM_Su"/>
    <property type="match status" value="1"/>
</dbReference>
<proteinExistence type="predicted"/>
<evidence type="ECO:0000313" key="7">
    <source>
        <dbReference type="Proteomes" id="UP000193404"/>
    </source>
</evidence>
<name>A0A1W6K2R4_9CREN</name>
<dbReference type="GO" id="GO:0003824">
    <property type="term" value="F:catalytic activity"/>
    <property type="evidence" value="ECO:0007669"/>
    <property type="project" value="InterPro"/>
</dbReference>